<feature type="transmembrane region" description="Helical" evidence="1">
    <location>
        <begin position="80"/>
        <end position="100"/>
    </location>
</feature>
<feature type="transmembrane region" description="Helical" evidence="1">
    <location>
        <begin position="26"/>
        <end position="42"/>
    </location>
</feature>
<protein>
    <recommendedName>
        <fullName evidence="4">Glycosyltransferase RgtA/B/C/D-like domain-containing protein</fullName>
    </recommendedName>
</protein>
<accession>A0A133P1M9</accession>
<feature type="transmembrane region" description="Helical" evidence="1">
    <location>
        <begin position="361"/>
        <end position="378"/>
    </location>
</feature>
<evidence type="ECO:0000256" key="1">
    <source>
        <dbReference type="SAM" id="Phobius"/>
    </source>
</evidence>
<gene>
    <name evidence="2" type="ORF">HMPREF3208_00299</name>
</gene>
<dbReference type="PATRIC" id="fig|2702.100.peg.281"/>
<comment type="caution">
    <text evidence="2">The sequence shown here is derived from an EMBL/GenBank/DDBJ whole genome shotgun (WGS) entry which is preliminary data.</text>
</comment>
<feature type="transmembrane region" description="Helical" evidence="1">
    <location>
        <begin position="635"/>
        <end position="652"/>
    </location>
</feature>
<feature type="transmembrane region" description="Helical" evidence="1">
    <location>
        <begin position="48"/>
        <end position="68"/>
    </location>
</feature>
<dbReference type="RefSeq" id="WP_064346861.1">
    <property type="nucleotide sequence ID" value="NZ_KQ956833.1"/>
</dbReference>
<feature type="transmembrane region" description="Helical" evidence="1">
    <location>
        <begin position="335"/>
        <end position="355"/>
    </location>
</feature>
<feature type="transmembrane region" description="Helical" evidence="1">
    <location>
        <begin position="390"/>
        <end position="423"/>
    </location>
</feature>
<keyword evidence="1" id="KW-0812">Transmembrane</keyword>
<dbReference type="EMBL" id="LRQB01000010">
    <property type="protein sequence ID" value="KXA22441.1"/>
    <property type="molecule type" value="Genomic_DNA"/>
</dbReference>
<evidence type="ECO:0008006" key="4">
    <source>
        <dbReference type="Google" id="ProtNLM"/>
    </source>
</evidence>
<feature type="transmembrane region" description="Helical" evidence="1">
    <location>
        <begin position="301"/>
        <end position="326"/>
    </location>
</feature>
<dbReference type="InterPro" id="IPR046062">
    <property type="entry name" value="DUF6020"/>
</dbReference>
<keyword evidence="1" id="KW-1133">Transmembrane helix</keyword>
<dbReference type="Proteomes" id="UP000070687">
    <property type="component" value="Unassembled WGS sequence"/>
</dbReference>
<dbReference type="Pfam" id="PF19484">
    <property type="entry name" value="DUF6020"/>
    <property type="match status" value="1"/>
</dbReference>
<feature type="transmembrane region" description="Helical" evidence="1">
    <location>
        <begin position="120"/>
        <end position="148"/>
    </location>
</feature>
<proteinExistence type="predicted"/>
<evidence type="ECO:0000313" key="3">
    <source>
        <dbReference type="Proteomes" id="UP000070687"/>
    </source>
</evidence>
<dbReference type="AlphaFoldDB" id="A0A133P1M9"/>
<organism evidence="2 3">
    <name type="scientific">Gardnerella vaginalis</name>
    <dbReference type="NCBI Taxonomy" id="2702"/>
    <lineage>
        <taxon>Bacteria</taxon>
        <taxon>Bacillati</taxon>
        <taxon>Actinomycetota</taxon>
        <taxon>Actinomycetes</taxon>
        <taxon>Bifidobacteriales</taxon>
        <taxon>Bifidobacteriaceae</taxon>
        <taxon>Gardnerella</taxon>
    </lineage>
</organism>
<keyword evidence="1" id="KW-0472">Membrane</keyword>
<evidence type="ECO:0000313" key="2">
    <source>
        <dbReference type="EMBL" id="KXA22441.1"/>
    </source>
</evidence>
<feature type="transmembrane region" description="Helical" evidence="1">
    <location>
        <begin position="429"/>
        <end position="452"/>
    </location>
</feature>
<reference evidence="2 3" key="1">
    <citation type="submission" date="2016-01" db="EMBL/GenBank/DDBJ databases">
        <authorList>
            <person name="Oliw E.H."/>
        </authorList>
    </citation>
    <scope>NUCLEOTIDE SEQUENCE [LARGE SCALE GENOMIC DNA]</scope>
    <source>
        <strain evidence="2 3">PSS_7772B</strain>
    </source>
</reference>
<feature type="transmembrane region" description="Helical" evidence="1">
    <location>
        <begin position="605"/>
        <end position="629"/>
    </location>
</feature>
<dbReference type="OrthoDB" id="3223943at2"/>
<feature type="transmembrane region" description="Helical" evidence="1">
    <location>
        <begin position="659"/>
        <end position="676"/>
    </location>
</feature>
<sequence>MFNNQSNVVRVVEETAQHKMGMRTRLIVAALLGFVITAALMLPSASTFGSFTALCLYVAASCGVYVALPTLSYVTCRQRVVGMSVSFIFALSLMSVGDPASRIHALLPSFVLTGSLHFRVLLVLFTIFRFVCVAIALFLAYSVVLLWVQRMKSDECVGNDIATISVTQSDSEVSSSTTSSGATSSGAIISNQYHRCVDCIMRALRWLYNAIARIEFKCNSVLLLTAVLFILWIPMMIINGTFSIPLDTMVQLIQVRGFPAWDPMMMVPLPGYWMTDHNPFFDSLIYGAFDQLGLWLGCEKLGFVLLMALQSFVGALSLVVTIAWVACRTKLHKRIIVASFMLFALLPAWSSYMTIIMKDTTWVPFFTLWCVMFFEYVYRVMHRIHISWRWLLGFVVIAFLAGLMRKTSLYITMPCLLVVAVLLKQRVKTLIAAIIPFVVALICIPMFLFPVLHIAQGGKQEVLGTPIQQVTAVFMKHERELAKEDIEIAHRVFNVHRAKKHFDKHCVDAAKQNMYRNAKSEDIAAFVRLWIRLFFRYPVDYVKAVSFIRYFFVIDDTYFTYGTMKCGWGPSGGYAILPQVQDCTLSPFRKHITVSFHKLMNKLPVVSFLGAEGLYVLWIPVFAIAGCILRKKWWNLLYLAPVALSWANLMLAPMHSVRYSINFLFCALLLVAVPFIEDTSVADASVADAANSVECSK</sequence>
<feature type="transmembrane region" description="Helical" evidence="1">
    <location>
        <begin position="221"/>
        <end position="242"/>
    </location>
</feature>
<name>A0A133P1M9_GARVA</name>